<dbReference type="EMBL" id="JAYMGO010000014">
    <property type="protein sequence ID" value="KAL1262207.1"/>
    <property type="molecule type" value="Genomic_DNA"/>
</dbReference>
<evidence type="ECO:0000313" key="2">
    <source>
        <dbReference type="EMBL" id="KAL1262207.1"/>
    </source>
</evidence>
<accession>A0ABR3MAT7</accession>
<feature type="region of interest" description="Disordered" evidence="1">
    <location>
        <begin position="55"/>
        <end position="79"/>
    </location>
</feature>
<protein>
    <submittedName>
        <fullName evidence="2">Uncharacterized protein</fullName>
    </submittedName>
</protein>
<proteinExistence type="predicted"/>
<evidence type="ECO:0000256" key="1">
    <source>
        <dbReference type="SAM" id="MobiDB-lite"/>
    </source>
</evidence>
<sequence length="79" mass="8963">MTAFIARAPASSVTPNKHRRSNRHEDSEREIRRGLALDSALRCCQRSFAASTSDLEPFQPFTHSRSQTEPRSSKDDVFL</sequence>
<organism evidence="2 3">
    <name type="scientific">Cirrhinus molitorella</name>
    <name type="common">mud carp</name>
    <dbReference type="NCBI Taxonomy" id="172907"/>
    <lineage>
        <taxon>Eukaryota</taxon>
        <taxon>Metazoa</taxon>
        <taxon>Chordata</taxon>
        <taxon>Craniata</taxon>
        <taxon>Vertebrata</taxon>
        <taxon>Euteleostomi</taxon>
        <taxon>Actinopterygii</taxon>
        <taxon>Neopterygii</taxon>
        <taxon>Teleostei</taxon>
        <taxon>Ostariophysi</taxon>
        <taxon>Cypriniformes</taxon>
        <taxon>Cyprinidae</taxon>
        <taxon>Labeoninae</taxon>
        <taxon>Labeonini</taxon>
        <taxon>Cirrhinus</taxon>
    </lineage>
</organism>
<evidence type="ECO:0000313" key="3">
    <source>
        <dbReference type="Proteomes" id="UP001558613"/>
    </source>
</evidence>
<comment type="caution">
    <text evidence="2">The sequence shown here is derived from an EMBL/GenBank/DDBJ whole genome shotgun (WGS) entry which is preliminary data.</text>
</comment>
<feature type="compositionally biased region" description="Basic and acidic residues" evidence="1">
    <location>
        <begin position="66"/>
        <end position="79"/>
    </location>
</feature>
<keyword evidence="3" id="KW-1185">Reference proteome</keyword>
<gene>
    <name evidence="2" type="ORF">QQF64_007472</name>
</gene>
<feature type="region of interest" description="Disordered" evidence="1">
    <location>
        <begin position="1"/>
        <end position="31"/>
    </location>
</feature>
<name>A0ABR3MAT7_9TELE</name>
<dbReference type="Proteomes" id="UP001558613">
    <property type="component" value="Unassembled WGS sequence"/>
</dbReference>
<reference evidence="2 3" key="1">
    <citation type="submission" date="2023-09" db="EMBL/GenBank/DDBJ databases">
        <authorList>
            <person name="Wang M."/>
        </authorList>
    </citation>
    <scope>NUCLEOTIDE SEQUENCE [LARGE SCALE GENOMIC DNA]</scope>
    <source>
        <strain evidence="2">GT-2023</strain>
        <tissue evidence="2">Liver</tissue>
    </source>
</reference>